<accession>A0A1I0NL18</accession>
<dbReference type="EMBL" id="FOIR01000001">
    <property type="protein sequence ID" value="SEW02093.1"/>
    <property type="molecule type" value="Genomic_DNA"/>
</dbReference>
<dbReference type="AlphaFoldDB" id="A0A1I0NL18"/>
<dbReference type="InterPro" id="IPR012292">
    <property type="entry name" value="Globin/Proto"/>
</dbReference>
<feature type="chain" id="PRO_5011440726" evidence="1">
    <location>
        <begin position="23"/>
        <end position="342"/>
    </location>
</feature>
<dbReference type="RefSeq" id="WP_245733498.1">
    <property type="nucleotide sequence ID" value="NZ_FOIR01000001.1"/>
</dbReference>
<dbReference type="GO" id="GO:0019825">
    <property type="term" value="F:oxygen binding"/>
    <property type="evidence" value="ECO:0007669"/>
    <property type="project" value="InterPro"/>
</dbReference>
<dbReference type="GeneID" id="99986018"/>
<keyword evidence="1" id="KW-0732">Signal</keyword>
<keyword evidence="3" id="KW-1185">Reference proteome</keyword>
<reference evidence="3" key="1">
    <citation type="submission" date="2016-10" db="EMBL/GenBank/DDBJ databases">
        <authorList>
            <person name="Varghese N."/>
            <person name="Submissions S."/>
        </authorList>
    </citation>
    <scope>NUCLEOTIDE SEQUENCE [LARGE SCALE GENOMIC DNA]</scope>
    <source>
        <strain evidence="3">CGMCC 1.12402</strain>
    </source>
</reference>
<dbReference type="Proteomes" id="UP000199437">
    <property type="component" value="Unassembled WGS sequence"/>
</dbReference>
<protein>
    <submittedName>
        <fullName evidence="2">Uncharacterized protein</fullName>
    </submittedName>
</protein>
<evidence type="ECO:0000313" key="3">
    <source>
        <dbReference type="Proteomes" id="UP000199437"/>
    </source>
</evidence>
<organism evidence="2 3">
    <name type="scientific">Roseivirga pacifica</name>
    <dbReference type="NCBI Taxonomy" id="1267423"/>
    <lineage>
        <taxon>Bacteria</taxon>
        <taxon>Pseudomonadati</taxon>
        <taxon>Bacteroidota</taxon>
        <taxon>Cytophagia</taxon>
        <taxon>Cytophagales</taxon>
        <taxon>Roseivirgaceae</taxon>
        <taxon>Roseivirga</taxon>
    </lineage>
</organism>
<name>A0A1I0NL18_9BACT</name>
<dbReference type="Gene3D" id="1.10.490.10">
    <property type="entry name" value="Globins"/>
    <property type="match status" value="2"/>
</dbReference>
<gene>
    <name evidence="2" type="ORF">SAMN05216290_1287</name>
</gene>
<sequence>MKKNMKILPVIFLMSALTFGCSDDDPETPPVVDNSLYGQLGGTTLVDDPNSPGTNIEQGRLNLRAVVDSTIFVIAADQRLSPYFEVLLSEVGSGNTSGFAALSATLTDFFAEATGSENFSYSGLNMEDAHDPEVNSRMAFAADDAAMDAFIEDVVAGAAQNGVTDPNLITPIGDLLESLRDPIVQRTETLYNRLGGTNMVDDPNSDEMIEQGRLTFRAVVDSTIFVIAGDERLQPYFEVLLSEVGSNDLSGFAALSASLTDFFSVAAGATTQNYSGLNMVDAHDPEVNGRMALAADDAAMDAFIEDAVQGLAQNGVTVENNGPLVREIGALINSLRGAVVQR</sequence>
<proteinExistence type="predicted"/>
<evidence type="ECO:0000313" key="2">
    <source>
        <dbReference type="EMBL" id="SEW02093.1"/>
    </source>
</evidence>
<dbReference type="GO" id="GO:0020037">
    <property type="term" value="F:heme binding"/>
    <property type="evidence" value="ECO:0007669"/>
    <property type="project" value="InterPro"/>
</dbReference>
<evidence type="ECO:0000256" key="1">
    <source>
        <dbReference type="SAM" id="SignalP"/>
    </source>
</evidence>
<dbReference type="STRING" id="1267423.SAMN05216290_1287"/>
<dbReference type="PROSITE" id="PS51257">
    <property type="entry name" value="PROKAR_LIPOPROTEIN"/>
    <property type="match status" value="1"/>
</dbReference>
<feature type="signal peptide" evidence="1">
    <location>
        <begin position="1"/>
        <end position="22"/>
    </location>
</feature>